<organism evidence="1 2">
    <name type="scientific">Streptomyces viridochromogenes Tue57</name>
    <dbReference type="NCBI Taxonomy" id="1160705"/>
    <lineage>
        <taxon>Bacteria</taxon>
        <taxon>Bacillati</taxon>
        <taxon>Actinomycetota</taxon>
        <taxon>Actinomycetes</taxon>
        <taxon>Kitasatosporales</taxon>
        <taxon>Streptomycetaceae</taxon>
        <taxon>Streptomyces</taxon>
    </lineage>
</organism>
<proteinExistence type="predicted"/>
<protein>
    <submittedName>
        <fullName evidence="1">Uncharacterized protein</fullName>
    </submittedName>
</protein>
<gene>
    <name evidence="1" type="ORF">STVIR_5491</name>
</gene>
<name>L8P7I9_STRVR</name>
<dbReference type="AlphaFoldDB" id="L8P7I9"/>
<sequence>MPETSRIEYAIEVPKESRASVSVQHADGHTAITVEPTSIEPINISIHEVPPRTRAV</sequence>
<dbReference type="EMBL" id="AMLP01000164">
    <property type="protein sequence ID" value="ELS53571.1"/>
    <property type="molecule type" value="Genomic_DNA"/>
</dbReference>
<dbReference type="RefSeq" id="WP_004000958.1">
    <property type="nucleotide sequence ID" value="NZ_AMLP01000164.1"/>
</dbReference>
<accession>L8P7I9</accession>
<evidence type="ECO:0000313" key="2">
    <source>
        <dbReference type="Proteomes" id="UP000011205"/>
    </source>
</evidence>
<dbReference type="PATRIC" id="fig|1160705.3.peg.5429"/>
<evidence type="ECO:0000313" key="1">
    <source>
        <dbReference type="EMBL" id="ELS53571.1"/>
    </source>
</evidence>
<dbReference type="Proteomes" id="UP000011205">
    <property type="component" value="Unassembled WGS sequence"/>
</dbReference>
<comment type="caution">
    <text evidence="1">The sequence shown here is derived from an EMBL/GenBank/DDBJ whole genome shotgun (WGS) entry which is preliminary data.</text>
</comment>
<reference evidence="1 2" key="1">
    <citation type="journal article" date="2013" name="Genome Announc.">
        <title>Draft Genome Sequence of Streptomyces viridochromogenes Strain Tu57, Producer of Avilamycin.</title>
        <authorList>
            <person name="Gruning B.A."/>
            <person name="Erxleben A."/>
            <person name="Hahnlein A."/>
            <person name="Gunther S."/>
        </authorList>
    </citation>
    <scope>NUCLEOTIDE SEQUENCE [LARGE SCALE GENOMIC DNA]</scope>
    <source>
        <strain evidence="1 2">Tue57</strain>
    </source>
</reference>